<feature type="chain" id="PRO_5032482912" evidence="1">
    <location>
        <begin position="24"/>
        <end position="282"/>
    </location>
</feature>
<reference evidence="2 3" key="1">
    <citation type="submission" date="2020-08" db="EMBL/GenBank/DDBJ databases">
        <title>Genomic Encyclopedia of Type Strains, Phase IV (KMG-IV): sequencing the most valuable type-strain genomes for metagenomic binning, comparative biology and taxonomic classification.</title>
        <authorList>
            <person name="Goeker M."/>
        </authorList>
    </citation>
    <scope>NUCLEOTIDE SEQUENCE [LARGE SCALE GENOMIC DNA]</scope>
    <source>
        <strain evidence="2 3">DSM 105074</strain>
    </source>
</reference>
<dbReference type="InterPro" id="IPR022298">
    <property type="entry name" value="Conjug_transposon_TraN"/>
</dbReference>
<keyword evidence="3" id="KW-1185">Reference proteome</keyword>
<protein>
    <submittedName>
        <fullName evidence="2">Conjugative transposon TraN protein</fullName>
    </submittedName>
</protein>
<name>A0A840U3F8_9BACT</name>
<evidence type="ECO:0000313" key="3">
    <source>
        <dbReference type="Proteomes" id="UP000557307"/>
    </source>
</evidence>
<keyword evidence="1" id="KW-0732">Signal</keyword>
<dbReference type="EMBL" id="JACHGF010000010">
    <property type="protein sequence ID" value="MBB5286650.1"/>
    <property type="molecule type" value="Genomic_DNA"/>
</dbReference>
<organism evidence="2 3">
    <name type="scientific">Rhabdobacter roseus</name>
    <dbReference type="NCBI Taxonomy" id="1655419"/>
    <lineage>
        <taxon>Bacteria</taxon>
        <taxon>Pseudomonadati</taxon>
        <taxon>Bacteroidota</taxon>
        <taxon>Cytophagia</taxon>
        <taxon>Cytophagales</taxon>
        <taxon>Cytophagaceae</taxon>
        <taxon>Rhabdobacter</taxon>
    </lineage>
</organism>
<sequence>MKLHPWFHILIAAWIISSDTATAQVQLLPIPPETLHIADDQTVSLLFPYPIQSVDLGTRDLLVQMPPGMKNLLHIKAARKDFTPTSLTVVTAEGTLFTFAVSWAEKPVLALQVVKDGKVASAQFSTRRQAWEAEATAAWIAEREKPRRLAQKRQDGLVLRLTGLYLKNDLLYYRLRVVNRSPVGFDFGGLRFLVRAKRKVRRGAVQEEELIPVYTHGNTQTLAGNSESVLVYALPKHHLPKQKYLAVDLTEALRGDRQVPLRLRARTLRRVLPITGTFELAR</sequence>
<evidence type="ECO:0000313" key="2">
    <source>
        <dbReference type="EMBL" id="MBB5286650.1"/>
    </source>
</evidence>
<comment type="caution">
    <text evidence="2">The sequence shown here is derived from an EMBL/GenBank/DDBJ whole genome shotgun (WGS) entry which is preliminary data.</text>
</comment>
<gene>
    <name evidence="2" type="ORF">HNQ92_004811</name>
</gene>
<dbReference type="RefSeq" id="WP_184177998.1">
    <property type="nucleotide sequence ID" value="NZ_JACHGF010000010.1"/>
</dbReference>
<evidence type="ECO:0000256" key="1">
    <source>
        <dbReference type="SAM" id="SignalP"/>
    </source>
</evidence>
<proteinExistence type="predicted"/>
<dbReference type="Proteomes" id="UP000557307">
    <property type="component" value="Unassembled WGS sequence"/>
</dbReference>
<dbReference type="Pfam" id="PF13595">
    <property type="entry name" value="DUF4138"/>
    <property type="match status" value="1"/>
</dbReference>
<accession>A0A840U3F8</accession>
<dbReference type="AlphaFoldDB" id="A0A840U3F8"/>
<feature type="signal peptide" evidence="1">
    <location>
        <begin position="1"/>
        <end position="23"/>
    </location>
</feature>